<accession>A0A1M6UZW8</accession>
<dbReference type="Proteomes" id="UP000184386">
    <property type="component" value="Unassembled WGS sequence"/>
</dbReference>
<sequence>MMITHPRGLYSINYDPDKKLIYETPVGLWTKEDYNEYHEQYVNKIGPAIGKQPWAAITDVRKYKMSDLGDVMAKHTDWLVENNIQCAAVIVDSAIVKMQINRAVSSKFPQQAFLNEDEAVAWLKTKGF</sequence>
<organism evidence="1 2">
    <name type="scientific">Anaerocolumna jejuensis DSM 15929</name>
    <dbReference type="NCBI Taxonomy" id="1121322"/>
    <lineage>
        <taxon>Bacteria</taxon>
        <taxon>Bacillati</taxon>
        <taxon>Bacillota</taxon>
        <taxon>Clostridia</taxon>
        <taxon>Lachnospirales</taxon>
        <taxon>Lachnospiraceae</taxon>
        <taxon>Anaerocolumna</taxon>
    </lineage>
</organism>
<keyword evidence="2" id="KW-1185">Reference proteome</keyword>
<protein>
    <recommendedName>
        <fullName evidence="3">SpoIIAA-like</fullName>
    </recommendedName>
</protein>
<gene>
    <name evidence="1" type="ORF">SAMN02745136_03258</name>
</gene>
<dbReference type="RefSeq" id="WP_073277819.1">
    <property type="nucleotide sequence ID" value="NZ_FRAC01000016.1"/>
</dbReference>
<evidence type="ECO:0000313" key="2">
    <source>
        <dbReference type="Proteomes" id="UP000184386"/>
    </source>
</evidence>
<dbReference type="OrthoDB" id="2047045at2"/>
<name>A0A1M6UZW8_9FIRM</name>
<proteinExistence type="predicted"/>
<dbReference type="EMBL" id="FRAC01000016">
    <property type="protein sequence ID" value="SHK74807.1"/>
    <property type="molecule type" value="Genomic_DNA"/>
</dbReference>
<reference evidence="1 2" key="1">
    <citation type="submission" date="2016-11" db="EMBL/GenBank/DDBJ databases">
        <authorList>
            <person name="Jaros S."/>
            <person name="Januszkiewicz K."/>
            <person name="Wedrychowicz H."/>
        </authorList>
    </citation>
    <scope>NUCLEOTIDE SEQUENCE [LARGE SCALE GENOMIC DNA]</scope>
    <source>
        <strain evidence="1 2">DSM 15929</strain>
    </source>
</reference>
<dbReference type="AlphaFoldDB" id="A0A1M6UZW8"/>
<evidence type="ECO:0008006" key="3">
    <source>
        <dbReference type="Google" id="ProtNLM"/>
    </source>
</evidence>
<evidence type="ECO:0000313" key="1">
    <source>
        <dbReference type="EMBL" id="SHK74807.1"/>
    </source>
</evidence>